<evidence type="ECO:0000313" key="2">
    <source>
        <dbReference type="Proteomes" id="UP001156706"/>
    </source>
</evidence>
<name>A0ABQ5Y9X7_9NEIS</name>
<dbReference type="EMBL" id="BSOG01000001">
    <property type="protein sequence ID" value="GLR11366.1"/>
    <property type="molecule type" value="Genomic_DNA"/>
</dbReference>
<comment type="caution">
    <text evidence="1">The sequence shown here is derived from an EMBL/GenBank/DDBJ whole genome shotgun (WGS) entry which is preliminary data.</text>
</comment>
<sequence length="519" mass="56611">MSIALTVELAVPQTVGGQRAAHQSLWLLARLCQARQGGEPGGLVRLAELRQQFPAARSLRMLVSRAYRDFARWGIRAGWGDDSSRDPRFLNPDGRSQGPFWLPQAEAERLCLTVEGRQATPGEVADFLGQSRPAAPSARPAEQGVEFWLTLAAAQQDLRQGRLLAVLDASGGRQERGALAGFKAASGLAGNGLQQALAALGEASAWRRLDDLGAARQLLAQLRRTLKNDGAGESGYLDAMEHILSAWVAWGQREAEQAEAILREMRQVEPRASVVRHHPRIRFEWYNLAALIARARALAGQGPDLALRKQMAQQALDHFARALEAAFEFGSFDAAQQVAANTGMAIWLFAEEGLCGEPQTASPAAMRWLLLSEWLCRCAGSGALSAWNAIYLMRIARGHCPRTESPSLAAFRNYQPLVPETILAQAGQLPWLDAQALLPVSWLALAESLLAAQQENRARYSLLQRCGLRLEHAWYALHGGAVAAAQASVQQLQRELDGLPASDRAYFCEALSRLPTRCA</sequence>
<protein>
    <submittedName>
        <fullName evidence="1">Uncharacterized protein</fullName>
    </submittedName>
</protein>
<proteinExistence type="predicted"/>
<accession>A0ABQ5Y9X7</accession>
<keyword evidence="2" id="KW-1185">Reference proteome</keyword>
<dbReference type="Proteomes" id="UP001156706">
    <property type="component" value="Unassembled WGS sequence"/>
</dbReference>
<gene>
    <name evidence="1" type="ORF">GCM10007907_01560</name>
</gene>
<evidence type="ECO:0000313" key="1">
    <source>
        <dbReference type="EMBL" id="GLR11366.1"/>
    </source>
</evidence>
<dbReference type="RefSeq" id="WP_284194529.1">
    <property type="nucleotide sequence ID" value="NZ_BSOG01000001.1"/>
</dbReference>
<organism evidence="1 2">
    <name type="scientific">Chitinimonas prasina</name>
    <dbReference type="NCBI Taxonomy" id="1434937"/>
    <lineage>
        <taxon>Bacteria</taxon>
        <taxon>Pseudomonadati</taxon>
        <taxon>Pseudomonadota</taxon>
        <taxon>Betaproteobacteria</taxon>
        <taxon>Neisseriales</taxon>
        <taxon>Chitinibacteraceae</taxon>
        <taxon>Chitinimonas</taxon>
    </lineage>
</organism>
<reference evidence="2" key="1">
    <citation type="journal article" date="2019" name="Int. J. Syst. Evol. Microbiol.">
        <title>The Global Catalogue of Microorganisms (GCM) 10K type strain sequencing project: providing services to taxonomists for standard genome sequencing and annotation.</title>
        <authorList>
            <consortium name="The Broad Institute Genomics Platform"/>
            <consortium name="The Broad Institute Genome Sequencing Center for Infectious Disease"/>
            <person name="Wu L."/>
            <person name="Ma J."/>
        </authorList>
    </citation>
    <scope>NUCLEOTIDE SEQUENCE [LARGE SCALE GENOMIC DNA]</scope>
    <source>
        <strain evidence="2">NBRC 110044</strain>
    </source>
</reference>